<protein>
    <submittedName>
        <fullName evidence="2">Uncharacterized protein</fullName>
    </submittedName>
</protein>
<evidence type="ECO:0000256" key="1">
    <source>
        <dbReference type="SAM" id="MobiDB-lite"/>
    </source>
</evidence>
<name>A0A151WPV6_9HYME</name>
<evidence type="ECO:0000313" key="2">
    <source>
        <dbReference type="EMBL" id="KYQ49838.1"/>
    </source>
</evidence>
<accession>A0A151WPV6</accession>
<organism evidence="2 3">
    <name type="scientific">Mycetomoellerius zeteki</name>
    <dbReference type="NCBI Taxonomy" id="64791"/>
    <lineage>
        <taxon>Eukaryota</taxon>
        <taxon>Metazoa</taxon>
        <taxon>Ecdysozoa</taxon>
        <taxon>Arthropoda</taxon>
        <taxon>Hexapoda</taxon>
        <taxon>Insecta</taxon>
        <taxon>Pterygota</taxon>
        <taxon>Neoptera</taxon>
        <taxon>Endopterygota</taxon>
        <taxon>Hymenoptera</taxon>
        <taxon>Apocrita</taxon>
        <taxon>Aculeata</taxon>
        <taxon>Formicoidea</taxon>
        <taxon>Formicidae</taxon>
        <taxon>Myrmicinae</taxon>
        <taxon>Mycetomoellerius</taxon>
    </lineage>
</organism>
<feature type="region of interest" description="Disordered" evidence="1">
    <location>
        <begin position="149"/>
        <end position="177"/>
    </location>
</feature>
<dbReference type="Proteomes" id="UP000075809">
    <property type="component" value="Unassembled WGS sequence"/>
</dbReference>
<evidence type="ECO:0000313" key="3">
    <source>
        <dbReference type="Proteomes" id="UP000075809"/>
    </source>
</evidence>
<sequence length="230" mass="25481">MWLLHGAVVRFYAHGTSRRSNPPSRASREQPVATLLLTSLRLLPPLSLHPDSRLVRIVAYGVAALVGATPSGSTGIPFHSVQPFNDAPDCLSNPRQMRTRRLQINDTNFSRMLLFSHSSLLSSPLKTFKLQVCSFHFPDNTVRETGIKRQTNERAGAAARAREEPSPAFAKERTQNAPVSSFPGVPVCNCVQAFHSPDRSPRRYTDQNVPNYLQAPEGPTLNFANKLQIL</sequence>
<feature type="compositionally biased region" description="Basic and acidic residues" evidence="1">
    <location>
        <begin position="160"/>
        <end position="174"/>
    </location>
</feature>
<gene>
    <name evidence="2" type="ORF">ALC60_11013</name>
</gene>
<dbReference type="EMBL" id="KQ982851">
    <property type="protein sequence ID" value="KYQ49838.1"/>
    <property type="molecule type" value="Genomic_DNA"/>
</dbReference>
<keyword evidence="3" id="KW-1185">Reference proteome</keyword>
<dbReference type="AlphaFoldDB" id="A0A151WPV6"/>
<proteinExistence type="predicted"/>
<reference evidence="2 3" key="1">
    <citation type="submission" date="2015-09" db="EMBL/GenBank/DDBJ databases">
        <title>Trachymyrmex zeteki WGS genome.</title>
        <authorList>
            <person name="Nygaard S."/>
            <person name="Hu H."/>
            <person name="Boomsma J."/>
            <person name="Zhang G."/>
        </authorList>
    </citation>
    <scope>NUCLEOTIDE SEQUENCE [LARGE SCALE GENOMIC DNA]</scope>
    <source>
        <strain evidence="2">Tzet28-1</strain>
        <tissue evidence="2">Whole body</tissue>
    </source>
</reference>